<evidence type="ECO:0000313" key="1">
    <source>
        <dbReference type="EMBL" id="KAF9486168.1"/>
    </source>
</evidence>
<dbReference type="OrthoDB" id="3120920at2759"/>
<name>A0A9P5ZDQ5_9AGAR</name>
<keyword evidence="2" id="KW-1185">Reference proteome</keyword>
<dbReference type="Proteomes" id="UP000807469">
    <property type="component" value="Unassembled WGS sequence"/>
</dbReference>
<dbReference type="SUPFAM" id="SSF52047">
    <property type="entry name" value="RNI-like"/>
    <property type="match status" value="1"/>
</dbReference>
<dbReference type="InterPro" id="IPR032675">
    <property type="entry name" value="LRR_dom_sf"/>
</dbReference>
<comment type="caution">
    <text evidence="1">The sequence shown here is derived from an EMBL/GenBank/DDBJ whole genome shotgun (WGS) entry which is preliminary data.</text>
</comment>
<gene>
    <name evidence="1" type="ORF">BDN70DRAFT_870261</name>
</gene>
<dbReference type="AlphaFoldDB" id="A0A9P5ZDQ5"/>
<dbReference type="EMBL" id="MU155131">
    <property type="protein sequence ID" value="KAF9486168.1"/>
    <property type="molecule type" value="Genomic_DNA"/>
</dbReference>
<evidence type="ECO:0000313" key="2">
    <source>
        <dbReference type="Proteomes" id="UP000807469"/>
    </source>
</evidence>
<reference evidence="1" key="1">
    <citation type="submission" date="2020-11" db="EMBL/GenBank/DDBJ databases">
        <authorList>
            <consortium name="DOE Joint Genome Institute"/>
            <person name="Ahrendt S."/>
            <person name="Riley R."/>
            <person name="Andreopoulos W."/>
            <person name="Labutti K."/>
            <person name="Pangilinan J."/>
            <person name="Ruiz-Duenas F.J."/>
            <person name="Barrasa J.M."/>
            <person name="Sanchez-Garcia M."/>
            <person name="Camarero S."/>
            <person name="Miyauchi S."/>
            <person name="Serrano A."/>
            <person name="Linde D."/>
            <person name="Babiker R."/>
            <person name="Drula E."/>
            <person name="Ayuso-Fernandez I."/>
            <person name="Pacheco R."/>
            <person name="Padilla G."/>
            <person name="Ferreira P."/>
            <person name="Barriuso J."/>
            <person name="Kellner H."/>
            <person name="Castanera R."/>
            <person name="Alfaro M."/>
            <person name="Ramirez L."/>
            <person name="Pisabarro A.G."/>
            <person name="Kuo A."/>
            <person name="Tritt A."/>
            <person name="Lipzen A."/>
            <person name="He G."/>
            <person name="Yan M."/>
            <person name="Ng V."/>
            <person name="Cullen D."/>
            <person name="Martin F."/>
            <person name="Rosso M.-N."/>
            <person name="Henrissat B."/>
            <person name="Hibbett D."/>
            <person name="Martinez A.T."/>
            <person name="Grigoriev I.V."/>
        </authorList>
    </citation>
    <scope>NUCLEOTIDE SEQUENCE</scope>
    <source>
        <strain evidence="1">CIRM-BRFM 674</strain>
    </source>
</reference>
<accession>A0A9P5ZDQ5</accession>
<proteinExistence type="predicted"/>
<protein>
    <submittedName>
        <fullName evidence="1">Uncharacterized protein</fullName>
    </submittedName>
</protein>
<organism evidence="1 2">
    <name type="scientific">Pholiota conissans</name>
    <dbReference type="NCBI Taxonomy" id="109636"/>
    <lineage>
        <taxon>Eukaryota</taxon>
        <taxon>Fungi</taxon>
        <taxon>Dikarya</taxon>
        <taxon>Basidiomycota</taxon>
        <taxon>Agaricomycotina</taxon>
        <taxon>Agaricomycetes</taxon>
        <taxon>Agaricomycetidae</taxon>
        <taxon>Agaricales</taxon>
        <taxon>Agaricineae</taxon>
        <taxon>Strophariaceae</taxon>
        <taxon>Pholiota</taxon>
    </lineage>
</organism>
<sequence>MESEKSRPFPILPPNIINILMANLVHGKNDITGARLTRLERRDLAACGLVSSSFYLPSRRYLFSTLTINLDLCNSPTNEIPLSRDGLIGIMSGNSALQDLVHHLVITYMDPRSENWIRPAEGCRNPRGDDLQHVLRLLPAVRKLTISTSQSDYVTVFNRVVGTIIEGLDTSCPHLRSLALFKLEYVPIKFIHHWTNVTDLQLHDVSFAKTGLRFPGDEDDNEVYRIQGGDGFNFETAFELWKQQGIIDTPSLERLHLRGGMFFPDRLRISINHHQLRHLLLTFVGTSQYIAEHDVDLLVRKVAPKLTQLSLKDAFYYAPNWIELLTENVIRNVKILDISETDIIHLTPFPFIAQFLTPKNLSTTSSLEHISILVRGAGGNMTEVFKHDPGWLDLDALWTGPQYQHLVKIDIRLVFTAVGSEKAVLRLKDKAQALMERIENASYRLLPLVSCLSRIKLHFSVEVHSLTRYIAWDNHTGRSSNFTL</sequence>
<dbReference type="Gene3D" id="3.80.10.10">
    <property type="entry name" value="Ribonuclease Inhibitor"/>
    <property type="match status" value="1"/>
</dbReference>